<dbReference type="AlphaFoldDB" id="F3CHB2"/>
<organism evidence="1 2">
    <name type="scientific">Pseudomonas savastanoi pv. glycinea str. race 4</name>
    <dbReference type="NCBI Taxonomy" id="875330"/>
    <lineage>
        <taxon>Bacteria</taxon>
        <taxon>Pseudomonadati</taxon>
        <taxon>Pseudomonadota</taxon>
        <taxon>Gammaproteobacteria</taxon>
        <taxon>Pseudomonadales</taxon>
        <taxon>Pseudomonadaceae</taxon>
        <taxon>Pseudomonas</taxon>
    </lineage>
</organism>
<name>F3CHB2_PSESG</name>
<dbReference type="HOGENOM" id="CLU_3019086_0_0_6"/>
<feature type="non-terminal residue" evidence="1">
    <location>
        <position position="1"/>
    </location>
</feature>
<dbReference type="Proteomes" id="UP000005466">
    <property type="component" value="Unassembled WGS sequence"/>
</dbReference>
<proteinExistence type="predicted"/>
<comment type="caution">
    <text evidence="1">The sequence shown here is derived from an EMBL/GenBank/DDBJ whole genome shotgun (WGS) entry which is preliminary data.</text>
</comment>
<gene>
    <name evidence="1" type="ORF">Pgy4_37426</name>
</gene>
<sequence length="56" mass="6139">RPQVEEGKRLQLKHAQIVIFSSVIATDAGIQLSSIKAVDDAYPLRGELKSAADLYQ</sequence>
<evidence type="ECO:0000313" key="2">
    <source>
        <dbReference type="Proteomes" id="UP000005466"/>
    </source>
</evidence>
<feature type="non-terminal residue" evidence="1">
    <location>
        <position position="56"/>
    </location>
</feature>
<evidence type="ECO:0000313" key="1">
    <source>
        <dbReference type="EMBL" id="EGH18654.1"/>
    </source>
</evidence>
<protein>
    <submittedName>
        <fullName evidence="1">Permease</fullName>
    </submittedName>
</protein>
<dbReference type="EMBL" id="ADWY01002989">
    <property type="protein sequence ID" value="EGH18654.1"/>
    <property type="molecule type" value="Genomic_DNA"/>
</dbReference>
<accession>F3CHB2</accession>
<reference evidence="1 2" key="1">
    <citation type="journal article" date="2011" name="PLoS Pathog.">
        <title>Dynamic evolution of pathogenicity revealed by sequencing and comparative genomics of 19 Pseudomonas syringae isolates.</title>
        <authorList>
            <person name="Baltrus D.A."/>
            <person name="Nishimura M.T."/>
            <person name="Romanchuk A."/>
            <person name="Chang J.H."/>
            <person name="Mukhtar M.S."/>
            <person name="Cherkis K."/>
            <person name="Roach J."/>
            <person name="Grant S.R."/>
            <person name="Jones C.D."/>
            <person name="Dangl J.L."/>
        </authorList>
    </citation>
    <scope>NUCLEOTIDE SEQUENCE [LARGE SCALE GENOMIC DNA]</scope>
    <source>
        <strain evidence="2">race 4</strain>
    </source>
</reference>